<evidence type="ECO:0000259" key="3">
    <source>
        <dbReference type="Pfam" id="PF06276"/>
    </source>
</evidence>
<dbReference type="PANTHER" id="PTHR34384">
    <property type="entry name" value="L-2,3-DIAMINOPROPANOATE--CITRATE LIGASE"/>
    <property type="match status" value="1"/>
</dbReference>
<name>Q6FAI6_ACIAD</name>
<feature type="domain" description="Aerobactin siderophore biosynthesis IucA/IucC-like C-terminal" evidence="3">
    <location>
        <begin position="470"/>
        <end position="610"/>
    </location>
</feature>
<organism evidence="4 5">
    <name type="scientific">Acinetobacter baylyi (strain ATCC 33305 / BD413 / ADP1)</name>
    <dbReference type="NCBI Taxonomy" id="62977"/>
    <lineage>
        <taxon>Bacteria</taxon>
        <taxon>Pseudomonadati</taxon>
        <taxon>Pseudomonadota</taxon>
        <taxon>Gammaproteobacteria</taxon>
        <taxon>Moraxellales</taxon>
        <taxon>Moraxellaceae</taxon>
        <taxon>Acinetobacter</taxon>
    </lineage>
</organism>
<gene>
    <name evidence="4" type="ordered locus">ACIAD2120</name>
</gene>
<sequence length="641" mass="74708">MGECLMNTMLRPQTQIQQVILIDFINSLLAEGYISDATILTHEHMLCEYVQKYPDVLNPFMVNYQQHNSFVILLDQSLNEGLIIPVKKAIKQPWQMQDYVFHFKKDSQNIVLTSISPLKTFDVLQALGIFEKCDKQKLQQFAQDLAQSIEQFKLSQNCSISYQLCPEQCPSDLFLQFEQYAALRDRPYHPLAKLKDGFSDSEYQNFSPEFQQKIEVRWVAIKKDKLVYGKDILDRDTQQPAHIFLNGAQFDALQMELEHKNLDSSYMALPIHAWQFEHVLHKYFKDEIRAHTIMPLQFLSDDFYASSSLRSLVYQKHSPDHLKLPLAVKSLGSLRYLPIVKMINGQKNQQLLEQAKIHDAVLAQRLWLCNENQWWGYLPDQPDLLHPDNLTLFDERPMHLAAQRRQVPAELMDSPYQVIPMASLGQLTHNNLSVFDLIMKWQYADTTPERIREVFFNLCHDFFEVNLRLFRMGLMGEIHGQNICVVLKAGHFSGFLLRDHDSVRIHLPWMQQAGLSDPKYLSPHDFRITLYYDTVDELMTYLQTLGIQVNLSSILESIASYYDLSESELWTVLAQALKQALDHVPFSDQARTQLHDLLFEQEEWPYKKLIHPLLEQNNRIGSMPSSFGRTCNPLKRALQIQ</sequence>
<dbReference type="OrthoDB" id="495728at2"/>
<dbReference type="AlphaFoldDB" id="Q6FAI6"/>
<evidence type="ECO:0000313" key="5">
    <source>
        <dbReference type="Proteomes" id="UP000000430"/>
    </source>
</evidence>
<dbReference type="eggNOG" id="COG4264">
    <property type="taxonomic scope" value="Bacteria"/>
</dbReference>
<accession>Q6FAI6</accession>
<evidence type="ECO:0000259" key="2">
    <source>
        <dbReference type="Pfam" id="PF04183"/>
    </source>
</evidence>
<feature type="domain" description="Aerobactin siderophore biosynthesis IucA/IucC N-terminal" evidence="2">
    <location>
        <begin position="174"/>
        <end position="425"/>
    </location>
</feature>
<dbReference type="STRING" id="202950.GCA_001485005_00264"/>
<dbReference type="EMBL" id="CR543861">
    <property type="protein sequence ID" value="CAG68927.1"/>
    <property type="molecule type" value="Genomic_DNA"/>
</dbReference>
<evidence type="ECO:0008006" key="6">
    <source>
        <dbReference type="Google" id="ProtNLM"/>
    </source>
</evidence>
<dbReference type="Pfam" id="PF06276">
    <property type="entry name" value="FhuF"/>
    <property type="match status" value="1"/>
</dbReference>
<dbReference type="Gene3D" id="1.10.510.40">
    <property type="match status" value="1"/>
</dbReference>
<proteinExistence type="predicted"/>
<dbReference type="Pfam" id="PF04183">
    <property type="entry name" value="IucA_IucC"/>
    <property type="match status" value="1"/>
</dbReference>
<dbReference type="InterPro" id="IPR022770">
    <property type="entry name" value="IucA/IucC-like_C"/>
</dbReference>
<dbReference type="GO" id="GO:0016881">
    <property type="term" value="F:acid-amino acid ligase activity"/>
    <property type="evidence" value="ECO:0007669"/>
    <property type="project" value="UniProtKB-ARBA"/>
</dbReference>
<comment type="pathway">
    <text evidence="1">Siderophore biosynthesis.</text>
</comment>
<dbReference type="HOGENOM" id="CLU_030178_0_0_6"/>
<dbReference type="InterPro" id="IPR007310">
    <property type="entry name" value="Aerobactin_biosyn_IucA/IucC_N"/>
</dbReference>
<dbReference type="GO" id="GO:0019290">
    <property type="term" value="P:siderophore biosynthetic process"/>
    <property type="evidence" value="ECO:0007669"/>
    <property type="project" value="InterPro"/>
</dbReference>
<evidence type="ECO:0000313" key="4">
    <source>
        <dbReference type="EMBL" id="CAG68927.1"/>
    </source>
</evidence>
<dbReference type="PANTHER" id="PTHR34384:SF6">
    <property type="entry name" value="STAPHYLOFERRIN B SYNTHASE"/>
    <property type="match status" value="1"/>
</dbReference>
<dbReference type="Proteomes" id="UP000000430">
    <property type="component" value="Chromosome"/>
</dbReference>
<dbReference type="KEGG" id="aci:ACIAD2120"/>
<reference evidence="4 5" key="1">
    <citation type="journal article" date="2004" name="Nucleic Acids Res.">
        <title>Unique features revealed by the genome sequence of Acinetobacter sp. ADP1, a versatile and naturally transformation competent bacterium.</title>
        <authorList>
            <person name="Barbe V."/>
            <person name="Vallenet D."/>
            <person name="Fonknechten N."/>
            <person name="Kreimeyer A."/>
            <person name="Oztas S."/>
            <person name="Labarre L."/>
            <person name="Cruveiller S."/>
            <person name="Robert C."/>
            <person name="Duprat S."/>
            <person name="Wincker P."/>
            <person name="Ornston L.N."/>
            <person name="Weissenbach J."/>
            <person name="Marliere P."/>
            <person name="Cohen G.N."/>
            <person name="Medigue C."/>
        </authorList>
    </citation>
    <scope>NUCLEOTIDE SEQUENCE [LARGE SCALE GENOMIC DNA]</scope>
    <source>
        <strain evidence="5">ATCC 33305 / BD413 / ADP1</strain>
    </source>
</reference>
<dbReference type="InterPro" id="IPR037455">
    <property type="entry name" value="LucA/IucC-like"/>
</dbReference>
<dbReference type="BioCyc" id="ASP62977:ACIAD_RS09725-MONOMER"/>
<protein>
    <recommendedName>
        <fullName evidence="6">Siderophore biosynthesis protein</fullName>
    </recommendedName>
</protein>
<evidence type="ECO:0000256" key="1">
    <source>
        <dbReference type="ARBA" id="ARBA00004924"/>
    </source>
</evidence>